<organism evidence="1 2">
    <name type="scientific">Nitzschia inconspicua</name>
    <dbReference type="NCBI Taxonomy" id="303405"/>
    <lineage>
        <taxon>Eukaryota</taxon>
        <taxon>Sar</taxon>
        <taxon>Stramenopiles</taxon>
        <taxon>Ochrophyta</taxon>
        <taxon>Bacillariophyta</taxon>
        <taxon>Bacillariophyceae</taxon>
        <taxon>Bacillariophycidae</taxon>
        <taxon>Bacillariales</taxon>
        <taxon>Bacillariaceae</taxon>
        <taxon>Nitzschia</taxon>
    </lineage>
</organism>
<evidence type="ECO:0000313" key="2">
    <source>
        <dbReference type="Proteomes" id="UP000693970"/>
    </source>
</evidence>
<proteinExistence type="predicted"/>
<sequence length="664" mass="74123">MTFPNPFPLLLASDTTNHLPLGALLSAIASPITTAAPSIPDRREPYTVAMQLLFCSNATSSDPNSKVSALCDWFSVMLQAGGRRSEWAQPSHISDFQRTPEQNVRGDPAAFCIDDITFFRSGKRSLRLDDALADPHLPAMVAVCFRVQKNGAHGETKLFTQNTHDPSLCVVRRWLSIVQRFVRLAGRTRHVPLAIYFDAPSSCVRYITATDVERQMRSLAAEIYDLDPVRDAKDLAHFSAHSLRVGACCVLQALGFEEHEIERLLRWKSKTWRLYTRNLCVISQKHNKAIFDASTMPQLDADGKEGRRRCLIQPRCSASRATVGTVNACMRKSNVLQHNSNDTSLGATMNFIYNSSFCSIVLFLLILTCSLVHAIEYVMVGVSGGLQEGFPEHDRMDYHSGLDDEVPAVFLGRALVRGYKSYLDVMQPTHRQYSTEPELSLINPNVIATGCYHHANEYWIYLVDTRQFATILLNEPRFLSIAADLGLVDLQAEETGPLVKFIAQHEIRKQKKSDLDYIAFPIVTGAWYNPSSHVPAPVLYTKEDGTQVTNFPQSLATWAGVIDGTECSARTDDECFDFLAAGEASKFFFDSINKAIRHAEVHRPSLAQAMADGPPFSCEKKARFGVSKETARINYPFTPQEFRSMLQNGGYEIDFQASQVTKVA</sequence>
<comment type="caution">
    <text evidence="1">The sequence shown here is derived from an EMBL/GenBank/DDBJ whole genome shotgun (WGS) entry which is preliminary data.</text>
</comment>
<dbReference type="AlphaFoldDB" id="A0A9K3KP37"/>
<protein>
    <submittedName>
        <fullName evidence="1">Uncharacterized protein</fullName>
    </submittedName>
</protein>
<dbReference type="EMBL" id="JAGRRH010000020">
    <property type="protein sequence ID" value="KAG7347378.1"/>
    <property type="molecule type" value="Genomic_DNA"/>
</dbReference>
<name>A0A9K3KP37_9STRA</name>
<keyword evidence="2" id="KW-1185">Reference proteome</keyword>
<gene>
    <name evidence="1" type="ORF">IV203_016083</name>
</gene>
<accession>A0A9K3KP37</accession>
<reference evidence="1" key="1">
    <citation type="journal article" date="2021" name="Sci. Rep.">
        <title>Diploid genomic architecture of Nitzschia inconspicua, an elite biomass production diatom.</title>
        <authorList>
            <person name="Oliver A."/>
            <person name="Podell S."/>
            <person name="Pinowska A."/>
            <person name="Traller J.C."/>
            <person name="Smith S.R."/>
            <person name="McClure R."/>
            <person name="Beliaev A."/>
            <person name="Bohutskyi P."/>
            <person name="Hill E.A."/>
            <person name="Rabines A."/>
            <person name="Zheng H."/>
            <person name="Allen L.Z."/>
            <person name="Kuo A."/>
            <person name="Grigoriev I.V."/>
            <person name="Allen A.E."/>
            <person name="Hazlebeck D."/>
            <person name="Allen E.E."/>
        </authorList>
    </citation>
    <scope>NUCLEOTIDE SEQUENCE</scope>
    <source>
        <strain evidence="1">Hildebrandi</strain>
    </source>
</reference>
<dbReference type="OrthoDB" id="39247at2759"/>
<reference evidence="1" key="2">
    <citation type="submission" date="2021-04" db="EMBL/GenBank/DDBJ databases">
        <authorList>
            <person name="Podell S."/>
        </authorList>
    </citation>
    <scope>NUCLEOTIDE SEQUENCE</scope>
    <source>
        <strain evidence="1">Hildebrandi</strain>
    </source>
</reference>
<evidence type="ECO:0000313" key="1">
    <source>
        <dbReference type="EMBL" id="KAG7347378.1"/>
    </source>
</evidence>
<dbReference type="Proteomes" id="UP000693970">
    <property type="component" value="Unassembled WGS sequence"/>
</dbReference>